<dbReference type="PIRSF" id="PIRSF001430">
    <property type="entry name" value="tRNA_psdUrid_synth"/>
    <property type="match status" value="1"/>
</dbReference>
<keyword evidence="2 4" id="KW-0819">tRNA processing</keyword>
<dbReference type="EC" id="5.4.99.12" evidence="4"/>
<evidence type="ECO:0000256" key="7">
    <source>
        <dbReference type="RuleBase" id="RU003792"/>
    </source>
</evidence>
<dbReference type="CDD" id="cd02570">
    <property type="entry name" value="PseudoU_synth_EcTruA"/>
    <property type="match status" value="1"/>
</dbReference>
<evidence type="ECO:0000256" key="4">
    <source>
        <dbReference type="HAMAP-Rule" id="MF_00171"/>
    </source>
</evidence>
<dbReference type="InterPro" id="IPR020094">
    <property type="entry name" value="TruA/RsuA/RluB/E/F_N"/>
</dbReference>
<dbReference type="Proteomes" id="UP000284177">
    <property type="component" value="Unassembled WGS sequence"/>
</dbReference>
<dbReference type="FunFam" id="3.30.70.580:FF:000001">
    <property type="entry name" value="tRNA pseudouridine synthase A"/>
    <property type="match status" value="1"/>
</dbReference>
<feature type="binding site" evidence="4 6">
    <location>
        <position position="110"/>
    </location>
    <ligand>
        <name>substrate</name>
    </ligand>
</feature>
<dbReference type="Gene3D" id="3.30.70.660">
    <property type="entry name" value="Pseudouridine synthase I, catalytic domain, C-terminal subdomain"/>
    <property type="match status" value="1"/>
</dbReference>
<evidence type="ECO:0000256" key="5">
    <source>
        <dbReference type="PIRSR" id="PIRSR001430-1"/>
    </source>
</evidence>
<feature type="active site" description="Nucleophile" evidence="4 5">
    <location>
        <position position="52"/>
    </location>
</feature>
<feature type="domain" description="Pseudouridine synthase I TruA alpha/beta" evidence="8">
    <location>
        <begin position="8"/>
        <end position="103"/>
    </location>
</feature>
<evidence type="ECO:0000256" key="1">
    <source>
        <dbReference type="ARBA" id="ARBA00009375"/>
    </source>
</evidence>
<dbReference type="SUPFAM" id="SSF55120">
    <property type="entry name" value="Pseudouridine synthase"/>
    <property type="match status" value="1"/>
</dbReference>
<comment type="caution">
    <text evidence="4">Lacks conserved residue(s) required for the propagation of feature annotation.</text>
</comment>
<gene>
    <name evidence="4" type="primary">truA</name>
    <name evidence="9" type="ORF">BET03_07600</name>
</gene>
<dbReference type="PANTHER" id="PTHR11142:SF0">
    <property type="entry name" value="TRNA PSEUDOURIDINE SYNTHASE-LIKE 1"/>
    <property type="match status" value="1"/>
</dbReference>
<keyword evidence="10" id="KW-1185">Reference proteome</keyword>
<reference evidence="9 10" key="1">
    <citation type="submission" date="2016-08" db="EMBL/GenBank/DDBJ databases">
        <title>Novel Firmicutes and Novel Genomes.</title>
        <authorList>
            <person name="Poppleton D.I."/>
            <person name="Gribaldo S."/>
        </authorList>
    </citation>
    <scope>NUCLEOTIDE SEQUENCE [LARGE SCALE GENOMIC DNA]</scope>
    <source>
        <strain evidence="9 10">CTT3</strain>
    </source>
</reference>
<comment type="catalytic activity">
    <reaction evidence="4 7">
        <text>uridine(38/39/40) in tRNA = pseudouridine(38/39/40) in tRNA</text>
        <dbReference type="Rhea" id="RHEA:22376"/>
        <dbReference type="Rhea" id="RHEA-COMP:10085"/>
        <dbReference type="Rhea" id="RHEA-COMP:10087"/>
        <dbReference type="ChEBI" id="CHEBI:65314"/>
        <dbReference type="ChEBI" id="CHEBI:65315"/>
        <dbReference type="EC" id="5.4.99.12"/>
    </reaction>
</comment>
<comment type="function">
    <text evidence="4">Formation of pseudouridine at positions 38, 39 and 40 in the anticodon stem and loop of transfer RNAs.</text>
</comment>
<dbReference type="InterPro" id="IPR001406">
    <property type="entry name" value="PsdUridine_synth_TruA"/>
</dbReference>
<dbReference type="AlphaFoldDB" id="A0A419T9K7"/>
<evidence type="ECO:0000259" key="8">
    <source>
        <dbReference type="Pfam" id="PF01416"/>
    </source>
</evidence>
<evidence type="ECO:0000313" key="9">
    <source>
        <dbReference type="EMBL" id="RKD34146.1"/>
    </source>
</evidence>
<dbReference type="Pfam" id="PF01416">
    <property type="entry name" value="PseudoU_synth_1"/>
    <property type="match status" value="2"/>
</dbReference>
<feature type="domain" description="Pseudouridine synthase I TruA alpha/beta" evidence="8">
    <location>
        <begin position="143"/>
        <end position="245"/>
    </location>
</feature>
<comment type="caution">
    <text evidence="9">The sequence shown here is derived from an EMBL/GenBank/DDBJ whole genome shotgun (WGS) entry which is preliminary data.</text>
</comment>
<sequence length="249" mass="28411">MRNIKLTIEYDGTRYCGWQIQPDNITIQEELEKAITKITKEKIKLIGSGRTDSGVHARGQVANFYTKSRVPAQKFKLAINSLLPKDIAVLESEEVEKDFHARFSAKGKEYKYLIYNNKIRSPLLRNYTYHVPYSLNVEKMKKAATHIIGTHDFKAFMSSGSSVKDTVRTIHSLSIEERPENIIEIRIKGNGFLYNMVRIITGTLIEVGTDKIPVDDISEIINSQNRSKAGHTAPPQGLYLERVFYRETS</sequence>
<evidence type="ECO:0000256" key="3">
    <source>
        <dbReference type="ARBA" id="ARBA00023235"/>
    </source>
</evidence>
<dbReference type="InterPro" id="IPR020097">
    <property type="entry name" value="PsdUridine_synth_TruA_a/b_dom"/>
</dbReference>
<dbReference type="PANTHER" id="PTHR11142">
    <property type="entry name" value="PSEUDOURIDYLATE SYNTHASE"/>
    <property type="match status" value="1"/>
</dbReference>
<comment type="subunit">
    <text evidence="4">Homodimer.</text>
</comment>
<dbReference type="RefSeq" id="WP_120167108.1">
    <property type="nucleotide sequence ID" value="NZ_MCIB01000002.1"/>
</dbReference>
<dbReference type="InterPro" id="IPR020103">
    <property type="entry name" value="PsdUridine_synth_cat_dom_sf"/>
</dbReference>
<organism evidence="9 10">
    <name type="scientific">Thermohalobacter berrensis</name>
    <dbReference type="NCBI Taxonomy" id="99594"/>
    <lineage>
        <taxon>Bacteria</taxon>
        <taxon>Bacillati</taxon>
        <taxon>Bacillota</taxon>
        <taxon>Tissierellia</taxon>
        <taxon>Tissierellales</taxon>
        <taxon>Thermohalobacteraceae</taxon>
        <taxon>Thermohalobacter</taxon>
    </lineage>
</organism>
<name>A0A419T9K7_9FIRM</name>
<dbReference type="InterPro" id="IPR020095">
    <property type="entry name" value="PsdUridine_synth_TruA_C"/>
</dbReference>
<dbReference type="GO" id="GO:0003723">
    <property type="term" value="F:RNA binding"/>
    <property type="evidence" value="ECO:0007669"/>
    <property type="project" value="InterPro"/>
</dbReference>
<dbReference type="GO" id="GO:0160147">
    <property type="term" value="F:tRNA pseudouridine(38-40) synthase activity"/>
    <property type="evidence" value="ECO:0007669"/>
    <property type="project" value="UniProtKB-EC"/>
</dbReference>
<dbReference type="GO" id="GO:0031119">
    <property type="term" value="P:tRNA pseudouridine synthesis"/>
    <property type="evidence" value="ECO:0007669"/>
    <property type="project" value="UniProtKB-UniRule"/>
</dbReference>
<keyword evidence="3 4" id="KW-0413">Isomerase</keyword>
<dbReference type="EMBL" id="MCIB01000002">
    <property type="protein sequence ID" value="RKD34146.1"/>
    <property type="molecule type" value="Genomic_DNA"/>
</dbReference>
<dbReference type="HAMAP" id="MF_00171">
    <property type="entry name" value="TruA"/>
    <property type="match status" value="1"/>
</dbReference>
<evidence type="ECO:0000256" key="2">
    <source>
        <dbReference type="ARBA" id="ARBA00022694"/>
    </source>
</evidence>
<comment type="similarity">
    <text evidence="1 4 7">Belongs to the tRNA pseudouridine synthase TruA family.</text>
</comment>
<protein>
    <recommendedName>
        <fullName evidence="4">tRNA pseudouridine synthase A</fullName>
        <ecNumber evidence="4">5.4.99.12</ecNumber>
    </recommendedName>
    <alternativeName>
        <fullName evidence="4">tRNA pseudouridine(38-40) synthase</fullName>
    </alternativeName>
    <alternativeName>
        <fullName evidence="4">tRNA pseudouridylate synthase I</fullName>
    </alternativeName>
    <alternativeName>
        <fullName evidence="4">tRNA-uridine isomerase I</fullName>
    </alternativeName>
</protein>
<dbReference type="OrthoDB" id="9811823at2"/>
<dbReference type="Gene3D" id="3.30.70.580">
    <property type="entry name" value="Pseudouridine synthase I, catalytic domain, N-terminal subdomain"/>
    <property type="match status" value="1"/>
</dbReference>
<accession>A0A419T9K7</accession>
<evidence type="ECO:0000313" key="10">
    <source>
        <dbReference type="Proteomes" id="UP000284177"/>
    </source>
</evidence>
<evidence type="ECO:0000256" key="6">
    <source>
        <dbReference type="PIRSR" id="PIRSR001430-2"/>
    </source>
</evidence>
<proteinExistence type="inferred from homology"/>
<dbReference type="NCBIfam" id="TIGR00071">
    <property type="entry name" value="hisT_truA"/>
    <property type="match status" value="1"/>
</dbReference>